<name>A0ABT9AGC6_9BACT</name>
<sequence length="51" mass="5240">MRFFETGDGMEKVPGVVWVVAIGVVTCVVVAVGVAIVAGGCWLADWLSSGT</sequence>
<organism evidence="2 3">
    <name type="scientific">Hymenobacter mellowenesis</name>
    <dbReference type="NCBI Taxonomy" id="3063995"/>
    <lineage>
        <taxon>Bacteria</taxon>
        <taxon>Pseudomonadati</taxon>
        <taxon>Bacteroidota</taxon>
        <taxon>Cytophagia</taxon>
        <taxon>Cytophagales</taxon>
        <taxon>Hymenobacteraceae</taxon>
        <taxon>Hymenobacter</taxon>
    </lineage>
</organism>
<comment type="caution">
    <text evidence="2">The sequence shown here is derived from an EMBL/GenBank/DDBJ whole genome shotgun (WGS) entry which is preliminary data.</text>
</comment>
<gene>
    <name evidence="2" type="ORF">Q5H92_16750</name>
</gene>
<evidence type="ECO:0000256" key="1">
    <source>
        <dbReference type="SAM" id="Phobius"/>
    </source>
</evidence>
<keyword evidence="1" id="KW-0812">Transmembrane</keyword>
<evidence type="ECO:0000313" key="3">
    <source>
        <dbReference type="Proteomes" id="UP001167796"/>
    </source>
</evidence>
<dbReference type="Proteomes" id="UP001167796">
    <property type="component" value="Unassembled WGS sequence"/>
</dbReference>
<feature type="transmembrane region" description="Helical" evidence="1">
    <location>
        <begin position="16"/>
        <end position="44"/>
    </location>
</feature>
<reference evidence="2" key="1">
    <citation type="submission" date="2023-07" db="EMBL/GenBank/DDBJ databases">
        <authorList>
            <person name="Kim M.K."/>
        </authorList>
    </citation>
    <scope>NUCLEOTIDE SEQUENCE</scope>
    <source>
        <strain evidence="2">M29</strain>
    </source>
</reference>
<evidence type="ECO:0000313" key="2">
    <source>
        <dbReference type="EMBL" id="MDO7848016.1"/>
    </source>
</evidence>
<proteinExistence type="predicted"/>
<protein>
    <submittedName>
        <fullName evidence="2">Uncharacterized protein</fullName>
    </submittedName>
</protein>
<keyword evidence="1" id="KW-0472">Membrane</keyword>
<accession>A0ABT9AGC6</accession>
<keyword evidence="3" id="KW-1185">Reference proteome</keyword>
<dbReference type="RefSeq" id="WP_305012700.1">
    <property type="nucleotide sequence ID" value="NZ_JAUQSX010000009.1"/>
</dbReference>
<dbReference type="EMBL" id="JAUQSX010000009">
    <property type="protein sequence ID" value="MDO7848016.1"/>
    <property type="molecule type" value="Genomic_DNA"/>
</dbReference>
<keyword evidence="1" id="KW-1133">Transmembrane helix</keyword>